<reference evidence="8" key="1">
    <citation type="submission" date="2018-02" db="EMBL/GenBank/DDBJ databases">
        <authorList>
            <person name="Hornung B."/>
        </authorList>
    </citation>
    <scope>NUCLEOTIDE SEQUENCE [LARGE SCALE GENOMIC DNA]</scope>
</reference>
<dbReference type="Gene3D" id="3.40.50.10420">
    <property type="entry name" value="NagB/RpiA/CoA transferase-like"/>
    <property type="match status" value="1"/>
</dbReference>
<dbReference type="Pfam" id="PF01812">
    <property type="entry name" value="5-FTHF_cyc-lig"/>
    <property type="match status" value="1"/>
</dbReference>
<evidence type="ECO:0000256" key="2">
    <source>
        <dbReference type="ARBA" id="ARBA00022741"/>
    </source>
</evidence>
<dbReference type="InterPro" id="IPR002698">
    <property type="entry name" value="FTHF_cligase"/>
</dbReference>
<dbReference type="PIRSF" id="PIRSF006806">
    <property type="entry name" value="FTHF_cligase"/>
    <property type="match status" value="1"/>
</dbReference>
<keyword evidence="3 4" id="KW-0067">ATP-binding</keyword>
<evidence type="ECO:0000313" key="8">
    <source>
        <dbReference type="Proteomes" id="UP000265962"/>
    </source>
</evidence>
<dbReference type="EC" id="6.3.3.2" evidence="5"/>
<dbReference type="EMBL" id="OMOH01000005">
    <property type="protein sequence ID" value="SPF68474.1"/>
    <property type="molecule type" value="Genomic_DNA"/>
</dbReference>
<keyword evidence="2 4" id="KW-0547">Nucleotide-binding</keyword>
<evidence type="ECO:0000256" key="1">
    <source>
        <dbReference type="ARBA" id="ARBA00010638"/>
    </source>
</evidence>
<organism evidence="7 8">
    <name type="scientific">Propionibacterium ruminifibrarum</name>
    <dbReference type="NCBI Taxonomy" id="1962131"/>
    <lineage>
        <taxon>Bacteria</taxon>
        <taxon>Bacillati</taxon>
        <taxon>Actinomycetota</taxon>
        <taxon>Actinomycetes</taxon>
        <taxon>Propionibacteriales</taxon>
        <taxon>Propionibacteriaceae</taxon>
        <taxon>Propionibacterium</taxon>
    </lineage>
</organism>
<gene>
    <name evidence="7" type="ORF">PROPJV5_1453</name>
</gene>
<dbReference type="GO" id="GO:0035999">
    <property type="term" value="P:tetrahydrofolate interconversion"/>
    <property type="evidence" value="ECO:0007669"/>
    <property type="project" value="TreeGrafter"/>
</dbReference>
<protein>
    <recommendedName>
        <fullName evidence="5">5-formyltetrahydrofolate cyclo-ligase</fullName>
        <ecNumber evidence="5">6.3.3.2</ecNumber>
    </recommendedName>
</protein>
<keyword evidence="8" id="KW-1185">Reference proteome</keyword>
<dbReference type="Proteomes" id="UP000265962">
    <property type="component" value="Unassembled WGS sequence"/>
</dbReference>
<dbReference type="AlphaFoldDB" id="A0A375I101"/>
<comment type="cofactor">
    <cofactor evidence="5">
        <name>Mg(2+)</name>
        <dbReference type="ChEBI" id="CHEBI:18420"/>
    </cofactor>
</comment>
<keyword evidence="7" id="KW-0436">Ligase</keyword>
<dbReference type="InterPro" id="IPR024185">
    <property type="entry name" value="FTHF_cligase-like_sf"/>
</dbReference>
<evidence type="ECO:0000256" key="4">
    <source>
        <dbReference type="PIRSR" id="PIRSR006806-1"/>
    </source>
</evidence>
<proteinExistence type="inferred from homology"/>
<keyword evidence="5" id="KW-0479">Metal-binding</keyword>
<name>A0A375I101_9ACTN</name>
<comment type="similarity">
    <text evidence="1 5">Belongs to the 5-formyltetrahydrofolate cyclo-ligase family.</text>
</comment>
<comment type="catalytic activity">
    <reaction evidence="5">
        <text>(6S)-5-formyl-5,6,7,8-tetrahydrofolate + ATP = (6R)-5,10-methenyltetrahydrofolate + ADP + phosphate</text>
        <dbReference type="Rhea" id="RHEA:10488"/>
        <dbReference type="ChEBI" id="CHEBI:30616"/>
        <dbReference type="ChEBI" id="CHEBI:43474"/>
        <dbReference type="ChEBI" id="CHEBI:57455"/>
        <dbReference type="ChEBI" id="CHEBI:57457"/>
        <dbReference type="ChEBI" id="CHEBI:456216"/>
        <dbReference type="EC" id="6.3.3.2"/>
    </reaction>
</comment>
<dbReference type="GO" id="GO:0046872">
    <property type="term" value="F:metal ion binding"/>
    <property type="evidence" value="ECO:0007669"/>
    <property type="project" value="UniProtKB-KW"/>
</dbReference>
<dbReference type="GO" id="GO:0005524">
    <property type="term" value="F:ATP binding"/>
    <property type="evidence" value="ECO:0007669"/>
    <property type="project" value="UniProtKB-KW"/>
</dbReference>
<sequence length="224" mass="23515">MPQLSPDGRTARRLPTGGDAAAGNDPAGLKTTIRRAARQARSAVTGAQRRADDRARTRLALGLIRHDLAPGSVVACYLSAAGEPDTLELVEALRAEGYRVLVPVLGRLPDGAVRHDVNWAWYEGPHALAPGLRSIPDPTGEALPASALAQADLVLVSALAVGLDGSRVGTGGGWYDRALEHARPAVPCWALANDTEVADRLPSEPHDHPMSGFITSSRAQPTPV</sequence>
<dbReference type="SUPFAM" id="SSF100950">
    <property type="entry name" value="NagB/RpiA/CoA transferase-like"/>
    <property type="match status" value="1"/>
</dbReference>
<feature type="compositionally biased region" description="Basic and acidic residues" evidence="6">
    <location>
        <begin position="199"/>
        <end position="209"/>
    </location>
</feature>
<keyword evidence="5" id="KW-0460">Magnesium</keyword>
<evidence type="ECO:0000256" key="5">
    <source>
        <dbReference type="RuleBase" id="RU361279"/>
    </source>
</evidence>
<feature type="region of interest" description="Disordered" evidence="6">
    <location>
        <begin position="1"/>
        <end position="28"/>
    </location>
</feature>
<accession>A0A375I101</accession>
<dbReference type="InterPro" id="IPR037171">
    <property type="entry name" value="NagB/RpiA_transferase-like"/>
</dbReference>
<feature type="binding site" evidence="4">
    <location>
        <position position="83"/>
    </location>
    <ligand>
        <name>substrate</name>
    </ligand>
</feature>
<feature type="compositionally biased region" description="Low complexity" evidence="6">
    <location>
        <begin position="17"/>
        <end position="28"/>
    </location>
</feature>
<evidence type="ECO:0000256" key="3">
    <source>
        <dbReference type="ARBA" id="ARBA00022840"/>
    </source>
</evidence>
<dbReference type="PANTHER" id="PTHR23407">
    <property type="entry name" value="ATPASE INHIBITOR/5-FORMYLTETRAHYDROFOLATE CYCLO-LIGASE"/>
    <property type="match status" value="1"/>
</dbReference>
<evidence type="ECO:0000313" key="7">
    <source>
        <dbReference type="EMBL" id="SPF68474.1"/>
    </source>
</evidence>
<dbReference type="PANTHER" id="PTHR23407:SF1">
    <property type="entry name" value="5-FORMYLTETRAHYDROFOLATE CYCLO-LIGASE"/>
    <property type="match status" value="1"/>
</dbReference>
<feature type="binding site" evidence="4">
    <location>
        <begin position="167"/>
        <end position="175"/>
    </location>
    <ligand>
        <name>ATP</name>
        <dbReference type="ChEBI" id="CHEBI:30616"/>
    </ligand>
</feature>
<feature type="binding site" evidence="4">
    <location>
        <position position="78"/>
    </location>
    <ligand>
        <name>substrate</name>
    </ligand>
</feature>
<dbReference type="GO" id="GO:0009396">
    <property type="term" value="P:folic acid-containing compound biosynthetic process"/>
    <property type="evidence" value="ECO:0007669"/>
    <property type="project" value="TreeGrafter"/>
</dbReference>
<feature type="binding site" evidence="4">
    <location>
        <begin position="30"/>
        <end position="34"/>
    </location>
    <ligand>
        <name>ATP</name>
        <dbReference type="ChEBI" id="CHEBI:30616"/>
    </ligand>
</feature>
<dbReference type="GO" id="GO:0030272">
    <property type="term" value="F:5-formyltetrahydrofolate cyclo-ligase activity"/>
    <property type="evidence" value="ECO:0007669"/>
    <property type="project" value="UniProtKB-EC"/>
</dbReference>
<dbReference type="RefSeq" id="WP_182858619.1">
    <property type="nucleotide sequence ID" value="NZ_OMOH01000005.1"/>
</dbReference>
<evidence type="ECO:0000256" key="6">
    <source>
        <dbReference type="SAM" id="MobiDB-lite"/>
    </source>
</evidence>
<dbReference type="NCBIfam" id="TIGR02727">
    <property type="entry name" value="MTHFS_bact"/>
    <property type="match status" value="1"/>
</dbReference>
<feature type="region of interest" description="Disordered" evidence="6">
    <location>
        <begin position="199"/>
        <end position="224"/>
    </location>
</feature>
<feature type="compositionally biased region" description="Polar residues" evidence="6">
    <location>
        <begin position="213"/>
        <end position="224"/>
    </location>
</feature>